<dbReference type="EMBL" id="JAMRYU010000029">
    <property type="protein sequence ID" value="MDC4242334.1"/>
    <property type="molecule type" value="Genomic_DNA"/>
</dbReference>
<dbReference type="Proteomes" id="UP001141183">
    <property type="component" value="Unassembled WGS sequence"/>
</dbReference>
<evidence type="ECO:0000313" key="3">
    <source>
        <dbReference type="EMBL" id="MDC4242334.1"/>
    </source>
</evidence>
<dbReference type="InterPro" id="IPR036869">
    <property type="entry name" value="J_dom_sf"/>
</dbReference>
<organism evidence="3 4">
    <name type="scientific">Clostridium tertium</name>
    <dbReference type="NCBI Taxonomy" id="1559"/>
    <lineage>
        <taxon>Bacteria</taxon>
        <taxon>Bacillati</taxon>
        <taxon>Bacillota</taxon>
        <taxon>Clostridia</taxon>
        <taxon>Eubacteriales</taxon>
        <taxon>Clostridiaceae</taxon>
        <taxon>Clostridium</taxon>
    </lineage>
</organism>
<evidence type="ECO:0000256" key="1">
    <source>
        <dbReference type="ARBA" id="ARBA00022705"/>
    </source>
</evidence>
<gene>
    <name evidence="3" type="ORF">NE398_19570</name>
</gene>
<dbReference type="AlphaFoldDB" id="A0A9X4B1V1"/>
<evidence type="ECO:0008006" key="5">
    <source>
        <dbReference type="Google" id="ProtNLM"/>
    </source>
</evidence>
<sequence length="133" mass="16304">MNIKLIKKHEKIINKYLKDKERFQKIYGINSYDKCYDVFGVLRNKEMLEQIKRQYESDKEQQRSYYENFKSNYKSYNSDSSYHKSKHSNYNEEDRDKYKKIYKTLAKVYHPDIAKDDGEMMKIVNKLKVEWGI</sequence>
<keyword evidence="1" id="KW-0235">DNA replication</keyword>
<evidence type="ECO:0000313" key="4">
    <source>
        <dbReference type="Proteomes" id="UP001141183"/>
    </source>
</evidence>
<comment type="caution">
    <text evidence="3">The sequence shown here is derived from an EMBL/GenBank/DDBJ whole genome shotgun (WGS) entry which is preliminary data.</text>
</comment>
<reference evidence="3" key="1">
    <citation type="submission" date="2022-05" db="EMBL/GenBank/DDBJ databases">
        <title>Draft genome sequence of Clostridium tertium strain CP3 isolated from Peru.</title>
        <authorList>
            <person name="Hurtado R."/>
            <person name="Lima L."/>
            <person name="Sousa T."/>
            <person name="Jaiswal A.K."/>
            <person name="Tiwari S."/>
            <person name="Maturrano L."/>
            <person name="Brenig B."/>
            <person name="Azevedo V."/>
        </authorList>
    </citation>
    <scope>NUCLEOTIDE SEQUENCE</scope>
    <source>
        <strain evidence="3">CP3</strain>
    </source>
</reference>
<keyword evidence="4" id="KW-1185">Reference proteome</keyword>
<dbReference type="GO" id="GO:0006260">
    <property type="term" value="P:DNA replication"/>
    <property type="evidence" value="ECO:0007669"/>
    <property type="project" value="UniProtKB-KW"/>
</dbReference>
<evidence type="ECO:0000256" key="2">
    <source>
        <dbReference type="SAM" id="MobiDB-lite"/>
    </source>
</evidence>
<dbReference type="SUPFAM" id="SSF46565">
    <property type="entry name" value="Chaperone J-domain"/>
    <property type="match status" value="1"/>
</dbReference>
<protein>
    <recommendedName>
        <fullName evidence="5">DnaJ domain protein</fullName>
    </recommendedName>
</protein>
<proteinExistence type="predicted"/>
<name>A0A9X4B1V1_9CLOT</name>
<feature type="region of interest" description="Disordered" evidence="2">
    <location>
        <begin position="72"/>
        <end position="93"/>
    </location>
</feature>
<accession>A0A9X4B1V1</accession>
<dbReference type="RefSeq" id="WP_197736398.1">
    <property type="nucleotide sequence ID" value="NZ_CABKOG010000003.1"/>
</dbReference>